<dbReference type="EMBL" id="BLWC01000001">
    <property type="protein sequence ID" value="GFN01051.1"/>
    <property type="molecule type" value="Genomic_DNA"/>
</dbReference>
<dbReference type="EMBL" id="JACCCF010000001">
    <property type="protein sequence ID" value="NYE44517.1"/>
    <property type="molecule type" value="Genomic_DNA"/>
</dbReference>
<evidence type="ECO:0008006" key="6">
    <source>
        <dbReference type="Google" id="ProtNLM"/>
    </source>
</evidence>
<dbReference type="Proteomes" id="UP000530403">
    <property type="component" value="Unassembled WGS sequence"/>
</dbReference>
<dbReference type="RefSeq" id="WP_173317186.1">
    <property type="nucleotide sequence ID" value="NZ_BAAAUE010000022.1"/>
</dbReference>
<protein>
    <recommendedName>
        <fullName evidence="6">Secreted protein</fullName>
    </recommendedName>
</protein>
<evidence type="ECO:0000313" key="3">
    <source>
        <dbReference type="EMBL" id="NYE44517.1"/>
    </source>
</evidence>
<feature type="chain" id="PRO_5036204832" description="Secreted protein" evidence="1">
    <location>
        <begin position="33"/>
        <end position="166"/>
    </location>
</feature>
<reference evidence="2 4" key="1">
    <citation type="submission" date="2020-05" db="EMBL/GenBank/DDBJ databases">
        <title>Whole genome shotgun sequence of Streptomyces fulvorobeus NBRC 15897.</title>
        <authorList>
            <person name="Komaki H."/>
            <person name="Tamura T."/>
        </authorList>
    </citation>
    <scope>NUCLEOTIDE SEQUENCE [LARGE SCALE GENOMIC DNA]</scope>
    <source>
        <strain evidence="2 4">NBRC 15897</strain>
    </source>
</reference>
<comment type="caution">
    <text evidence="2">The sequence shown here is derived from an EMBL/GenBank/DDBJ whole genome shotgun (WGS) entry which is preliminary data.</text>
</comment>
<gene>
    <name evidence="3" type="ORF">HEB29_005528</name>
    <name evidence="2" type="ORF">Sfulv_58610</name>
</gene>
<evidence type="ECO:0000256" key="1">
    <source>
        <dbReference type="SAM" id="SignalP"/>
    </source>
</evidence>
<sequence>MRPLRSVLASLTAVCALATGVTVAGPAGPAQAAASDCTGGTRGFTDHPDNASGDTYKPRSFKLGNNVVFTLEKGVYAGQQIAFGKISGVTFPGDDVWMDWKATGWDKGGPAGTEMYPWLQCGPFVVQSIGQSLTTPFKRTSTDPEYQFRVCGSLNSDNIPRCSDWW</sequence>
<organism evidence="2 4">
    <name type="scientific">Streptomyces fulvorobeus</name>
    <dbReference type="NCBI Taxonomy" id="284028"/>
    <lineage>
        <taxon>Bacteria</taxon>
        <taxon>Bacillati</taxon>
        <taxon>Actinomycetota</taxon>
        <taxon>Actinomycetes</taxon>
        <taxon>Kitasatosporales</taxon>
        <taxon>Streptomycetaceae</taxon>
        <taxon>Streptomyces</taxon>
    </lineage>
</organism>
<reference evidence="3 5" key="2">
    <citation type="submission" date="2020-07" db="EMBL/GenBank/DDBJ databases">
        <title>Sequencing the genomes of 1000 actinobacteria strains.</title>
        <authorList>
            <person name="Klenk H.-P."/>
        </authorList>
    </citation>
    <scope>NUCLEOTIDE SEQUENCE [LARGE SCALE GENOMIC DNA]</scope>
    <source>
        <strain evidence="3 5">DSM 41455</strain>
    </source>
</reference>
<feature type="signal peptide" evidence="1">
    <location>
        <begin position="1"/>
        <end position="32"/>
    </location>
</feature>
<keyword evidence="1" id="KW-0732">Signal</keyword>
<accession>A0A7J0CEX2</accession>
<evidence type="ECO:0000313" key="5">
    <source>
        <dbReference type="Proteomes" id="UP000530403"/>
    </source>
</evidence>
<proteinExistence type="predicted"/>
<keyword evidence="4" id="KW-1185">Reference proteome</keyword>
<dbReference type="Proteomes" id="UP000498980">
    <property type="component" value="Unassembled WGS sequence"/>
</dbReference>
<evidence type="ECO:0000313" key="2">
    <source>
        <dbReference type="EMBL" id="GFN01051.1"/>
    </source>
</evidence>
<dbReference type="AlphaFoldDB" id="A0A7J0CEX2"/>
<name>A0A7J0CEX2_9ACTN</name>
<evidence type="ECO:0000313" key="4">
    <source>
        <dbReference type="Proteomes" id="UP000498980"/>
    </source>
</evidence>